<feature type="non-terminal residue" evidence="1">
    <location>
        <position position="1"/>
    </location>
</feature>
<reference evidence="1" key="1">
    <citation type="journal article" date="2020" name="Stud. Mycol.">
        <title>101 Dothideomycetes genomes: a test case for predicting lifestyles and emergence of pathogens.</title>
        <authorList>
            <person name="Haridas S."/>
            <person name="Albert R."/>
            <person name="Binder M."/>
            <person name="Bloem J."/>
            <person name="Labutti K."/>
            <person name="Salamov A."/>
            <person name="Andreopoulos B."/>
            <person name="Baker S."/>
            <person name="Barry K."/>
            <person name="Bills G."/>
            <person name="Bluhm B."/>
            <person name="Cannon C."/>
            <person name="Castanera R."/>
            <person name="Culley D."/>
            <person name="Daum C."/>
            <person name="Ezra D."/>
            <person name="Gonzalez J."/>
            <person name="Henrissat B."/>
            <person name="Kuo A."/>
            <person name="Liang C."/>
            <person name="Lipzen A."/>
            <person name="Lutzoni F."/>
            <person name="Magnuson J."/>
            <person name="Mondo S."/>
            <person name="Nolan M."/>
            <person name="Ohm R."/>
            <person name="Pangilinan J."/>
            <person name="Park H.-J."/>
            <person name="Ramirez L."/>
            <person name="Alfaro M."/>
            <person name="Sun H."/>
            <person name="Tritt A."/>
            <person name="Yoshinaga Y."/>
            <person name="Zwiers L.-H."/>
            <person name="Turgeon B."/>
            <person name="Goodwin S."/>
            <person name="Spatafora J."/>
            <person name="Crous P."/>
            <person name="Grigoriev I."/>
        </authorList>
    </citation>
    <scope>NUCLEOTIDE SEQUENCE</scope>
    <source>
        <strain evidence="1">CBS 110217</strain>
    </source>
</reference>
<comment type="caution">
    <text evidence="1">The sequence shown here is derived from an EMBL/GenBank/DDBJ whole genome shotgun (WGS) entry which is preliminary data.</text>
</comment>
<sequence>PAALVPVNYAGESILETSKLVRLEPFRRNVLVTQHDLQMADLEEYKWLLRNGTTELWYEKPTRSFLKQMRAFEASGLDLPDLSPVFDARPVSLETPKVRASRALTTPTDDDVYDCTAGHTIDGGYAVTCHQCSEQKSEALDKTPLEYRLIMTTCQASNPFIHGAHFNGRQIYKMTRHGSREAAVAEAFYAVGVNGWNVAFSCVTRGREGFEERDGIIERVDELWYLAEVETEQNRVRVFF</sequence>
<accession>A0A9P4HH66</accession>
<name>A0A9P4HH66_9PLEO</name>
<dbReference type="EMBL" id="ML978158">
    <property type="protein sequence ID" value="KAF2035096.1"/>
    <property type="molecule type" value="Genomic_DNA"/>
</dbReference>
<dbReference type="Proteomes" id="UP000799777">
    <property type="component" value="Unassembled WGS sequence"/>
</dbReference>
<gene>
    <name evidence="1" type="ORF">EK21DRAFT_54635</name>
</gene>
<protein>
    <submittedName>
        <fullName evidence="1">Uncharacterized protein</fullName>
    </submittedName>
</protein>
<evidence type="ECO:0000313" key="2">
    <source>
        <dbReference type="Proteomes" id="UP000799777"/>
    </source>
</evidence>
<evidence type="ECO:0000313" key="1">
    <source>
        <dbReference type="EMBL" id="KAF2035096.1"/>
    </source>
</evidence>
<dbReference type="OrthoDB" id="3946340at2759"/>
<organism evidence="1 2">
    <name type="scientific">Setomelanomma holmii</name>
    <dbReference type="NCBI Taxonomy" id="210430"/>
    <lineage>
        <taxon>Eukaryota</taxon>
        <taxon>Fungi</taxon>
        <taxon>Dikarya</taxon>
        <taxon>Ascomycota</taxon>
        <taxon>Pezizomycotina</taxon>
        <taxon>Dothideomycetes</taxon>
        <taxon>Pleosporomycetidae</taxon>
        <taxon>Pleosporales</taxon>
        <taxon>Pleosporineae</taxon>
        <taxon>Phaeosphaeriaceae</taxon>
        <taxon>Setomelanomma</taxon>
    </lineage>
</organism>
<keyword evidence="2" id="KW-1185">Reference proteome</keyword>
<proteinExistence type="predicted"/>
<dbReference type="AlphaFoldDB" id="A0A9P4HH66"/>